<evidence type="ECO:0000256" key="1">
    <source>
        <dbReference type="ARBA" id="ARBA00022536"/>
    </source>
</evidence>
<feature type="domain" description="EGF-like" evidence="8">
    <location>
        <begin position="1"/>
        <end position="35"/>
    </location>
</feature>
<evidence type="ECO:0000256" key="7">
    <source>
        <dbReference type="SAM" id="Phobius"/>
    </source>
</evidence>
<evidence type="ECO:0000256" key="5">
    <source>
        <dbReference type="ARBA" id="ARBA00023180"/>
    </source>
</evidence>
<dbReference type="Gene3D" id="2.10.25.10">
    <property type="entry name" value="Laminin"/>
    <property type="match status" value="1"/>
</dbReference>
<keyword evidence="3" id="KW-0677">Repeat</keyword>
<evidence type="ECO:0000259" key="8">
    <source>
        <dbReference type="PROSITE" id="PS50026"/>
    </source>
</evidence>
<feature type="transmembrane region" description="Helical" evidence="7">
    <location>
        <begin position="48"/>
        <end position="70"/>
    </location>
</feature>
<keyword evidence="7" id="KW-0812">Transmembrane</keyword>
<dbReference type="PROSITE" id="PS50026">
    <property type="entry name" value="EGF_3"/>
    <property type="match status" value="1"/>
</dbReference>
<evidence type="ECO:0000256" key="4">
    <source>
        <dbReference type="ARBA" id="ARBA00023157"/>
    </source>
</evidence>
<organism evidence="9">
    <name type="scientific">Trichuris suis</name>
    <name type="common">pig whipworm</name>
    <dbReference type="NCBI Taxonomy" id="68888"/>
    <lineage>
        <taxon>Eukaryota</taxon>
        <taxon>Metazoa</taxon>
        <taxon>Ecdysozoa</taxon>
        <taxon>Nematoda</taxon>
        <taxon>Enoplea</taxon>
        <taxon>Dorylaimia</taxon>
        <taxon>Trichinellida</taxon>
        <taxon>Trichuridae</taxon>
        <taxon>Trichuris</taxon>
    </lineage>
</organism>
<keyword evidence="2" id="KW-0732">Signal</keyword>
<dbReference type="EMBL" id="KL367727">
    <property type="protein sequence ID" value="KFD59833.1"/>
    <property type="molecule type" value="Genomic_DNA"/>
</dbReference>
<comment type="caution">
    <text evidence="6">Lacks conserved residue(s) required for the propagation of feature annotation.</text>
</comment>
<accession>A0A085MRI7</accession>
<gene>
    <name evidence="9" type="ORF">M514_13294</name>
</gene>
<keyword evidence="5" id="KW-0325">Glycoprotein</keyword>
<dbReference type="FunFam" id="2.10.25.10:FF:000321">
    <property type="entry name" value="Protein delta homolog 1"/>
    <property type="match status" value="1"/>
</dbReference>
<keyword evidence="7" id="KW-1133">Transmembrane helix</keyword>
<keyword evidence="7" id="KW-0472">Membrane</keyword>
<dbReference type="AlphaFoldDB" id="A0A085MRI7"/>
<sequence length="165" mass="18420">SVCQHAPCENNGTCFENGDHYTCNCLPVYTGQNCTEEIRITLVAGKRYIGYTAIGVGGFAVILITVCALLRIRKKLNVLQSPFLRKRKESVEYAESAAVSSLLSKGAEDFLSFEEGKTTQSQVVDTIAHNIPCLQSMRQTWKFEVFLSEMPFHIPHVCLKTQDLL</sequence>
<dbReference type="Proteomes" id="UP000030758">
    <property type="component" value="Unassembled WGS sequence"/>
</dbReference>
<keyword evidence="4 6" id="KW-1015">Disulfide bond</keyword>
<dbReference type="Pfam" id="PF00008">
    <property type="entry name" value="EGF"/>
    <property type="match status" value="1"/>
</dbReference>
<evidence type="ECO:0000256" key="2">
    <source>
        <dbReference type="ARBA" id="ARBA00022729"/>
    </source>
</evidence>
<evidence type="ECO:0000313" key="9">
    <source>
        <dbReference type="EMBL" id="KFD59833.1"/>
    </source>
</evidence>
<feature type="non-terminal residue" evidence="9">
    <location>
        <position position="1"/>
    </location>
</feature>
<dbReference type="InterPro" id="IPR000742">
    <property type="entry name" value="EGF"/>
</dbReference>
<proteinExistence type="predicted"/>
<dbReference type="CDD" id="cd00054">
    <property type="entry name" value="EGF_CA"/>
    <property type="match status" value="1"/>
</dbReference>
<feature type="disulfide bond" evidence="6">
    <location>
        <begin position="25"/>
        <end position="34"/>
    </location>
</feature>
<evidence type="ECO:0000256" key="3">
    <source>
        <dbReference type="ARBA" id="ARBA00022737"/>
    </source>
</evidence>
<evidence type="ECO:0000256" key="6">
    <source>
        <dbReference type="PROSITE-ProRule" id="PRU00076"/>
    </source>
</evidence>
<reference evidence="9" key="1">
    <citation type="journal article" date="2014" name="Nat. Genet.">
        <title>Genome and transcriptome of the porcine whipworm Trichuris suis.</title>
        <authorList>
            <person name="Jex A.R."/>
            <person name="Nejsum P."/>
            <person name="Schwarz E.M."/>
            <person name="Hu L."/>
            <person name="Young N.D."/>
            <person name="Hall R.S."/>
            <person name="Korhonen P.K."/>
            <person name="Liao S."/>
            <person name="Thamsborg S."/>
            <person name="Xia J."/>
            <person name="Xu P."/>
            <person name="Wang S."/>
            <person name="Scheerlinck J.P."/>
            <person name="Hofmann A."/>
            <person name="Sternberg P.W."/>
            <person name="Wang J."/>
            <person name="Gasser R.B."/>
        </authorList>
    </citation>
    <scope>NUCLEOTIDE SEQUENCE [LARGE SCALE GENOMIC DNA]</scope>
    <source>
        <strain evidence="9">DCEP-RM93F</strain>
    </source>
</reference>
<dbReference type="SUPFAM" id="SSF57196">
    <property type="entry name" value="EGF/Laminin"/>
    <property type="match status" value="1"/>
</dbReference>
<keyword evidence="1 6" id="KW-0245">EGF-like domain</keyword>
<name>A0A085MRI7_9BILA</name>
<protein>
    <recommendedName>
        <fullName evidence="8">EGF-like domain-containing protein</fullName>
    </recommendedName>
</protein>